<comment type="similarity">
    <text evidence="2 8">Belongs to the major facilitator superfamily. Sugar transporter (TC 2.A.1.1) family.</text>
</comment>
<dbReference type="GO" id="GO:0016020">
    <property type="term" value="C:membrane"/>
    <property type="evidence" value="ECO:0007669"/>
    <property type="project" value="UniProtKB-SubCell"/>
</dbReference>
<dbReference type="EMBL" id="RSCD01000022">
    <property type="protein sequence ID" value="RSH84090.1"/>
    <property type="molecule type" value="Genomic_DNA"/>
</dbReference>
<dbReference type="GO" id="GO:0005351">
    <property type="term" value="F:carbohydrate:proton symporter activity"/>
    <property type="evidence" value="ECO:0007669"/>
    <property type="project" value="TreeGrafter"/>
</dbReference>
<feature type="domain" description="Major facilitator superfamily (MFS) profile" evidence="10">
    <location>
        <begin position="25"/>
        <end position="474"/>
    </location>
</feature>
<feature type="transmembrane region" description="Helical" evidence="9">
    <location>
        <begin position="71"/>
        <end position="92"/>
    </location>
</feature>
<keyword evidence="3 8" id="KW-0813">Transport</keyword>
<evidence type="ECO:0000256" key="6">
    <source>
        <dbReference type="ARBA" id="ARBA00023136"/>
    </source>
</evidence>
<dbReference type="PROSITE" id="PS50850">
    <property type="entry name" value="MFS"/>
    <property type="match status" value="1"/>
</dbReference>
<accession>A0A427XZ28</accession>
<dbReference type="Pfam" id="PF00083">
    <property type="entry name" value="Sugar_tr"/>
    <property type="match status" value="1"/>
</dbReference>
<dbReference type="InterPro" id="IPR003663">
    <property type="entry name" value="Sugar/inositol_transpt"/>
</dbReference>
<keyword evidence="6 9" id="KW-0472">Membrane</keyword>
<evidence type="ECO:0000256" key="3">
    <source>
        <dbReference type="ARBA" id="ARBA00022448"/>
    </source>
</evidence>
<protein>
    <recommendedName>
        <fullName evidence="10">Major facilitator superfamily (MFS) profile domain-containing protein</fullName>
    </recommendedName>
</protein>
<feature type="transmembrane region" description="Helical" evidence="9">
    <location>
        <begin position="355"/>
        <end position="374"/>
    </location>
</feature>
<evidence type="ECO:0000256" key="4">
    <source>
        <dbReference type="ARBA" id="ARBA00022692"/>
    </source>
</evidence>
<keyword evidence="4 9" id="KW-0812">Transmembrane</keyword>
<feature type="transmembrane region" description="Helical" evidence="9">
    <location>
        <begin position="386"/>
        <end position="404"/>
    </location>
</feature>
<keyword evidence="12" id="KW-1185">Reference proteome</keyword>
<comment type="caution">
    <text evidence="11">The sequence shown here is derived from an EMBL/GenBank/DDBJ whole genome shotgun (WGS) entry which is preliminary data.</text>
</comment>
<name>A0A427XZ28_9TREE</name>
<dbReference type="OrthoDB" id="6612291at2759"/>
<dbReference type="Gene3D" id="1.20.1250.20">
    <property type="entry name" value="MFS general substrate transporter like domains"/>
    <property type="match status" value="1"/>
</dbReference>
<evidence type="ECO:0000313" key="11">
    <source>
        <dbReference type="EMBL" id="RSH84090.1"/>
    </source>
</evidence>
<feature type="transmembrane region" description="Helical" evidence="9">
    <location>
        <begin position="23"/>
        <end position="44"/>
    </location>
</feature>
<feature type="transmembrane region" description="Helical" evidence="9">
    <location>
        <begin position="136"/>
        <end position="157"/>
    </location>
</feature>
<feature type="transmembrane region" description="Helical" evidence="9">
    <location>
        <begin position="424"/>
        <end position="443"/>
    </location>
</feature>
<evidence type="ECO:0000256" key="7">
    <source>
        <dbReference type="ARBA" id="ARBA00049119"/>
    </source>
</evidence>
<evidence type="ECO:0000259" key="10">
    <source>
        <dbReference type="PROSITE" id="PS50850"/>
    </source>
</evidence>
<keyword evidence="5 9" id="KW-1133">Transmembrane helix</keyword>
<comment type="catalytic activity">
    <reaction evidence="7">
        <text>myo-inositol(out) + H(+)(out) = myo-inositol(in) + H(+)(in)</text>
        <dbReference type="Rhea" id="RHEA:60364"/>
        <dbReference type="ChEBI" id="CHEBI:15378"/>
        <dbReference type="ChEBI" id="CHEBI:17268"/>
    </reaction>
</comment>
<dbReference type="InterPro" id="IPR005828">
    <property type="entry name" value="MFS_sugar_transport-like"/>
</dbReference>
<comment type="subcellular location">
    <subcellularLocation>
        <location evidence="1">Membrane</location>
        <topology evidence="1">Multi-pass membrane protein</topology>
    </subcellularLocation>
</comment>
<dbReference type="PRINTS" id="PR00171">
    <property type="entry name" value="SUGRTRNSPORT"/>
</dbReference>
<dbReference type="PANTHER" id="PTHR48022">
    <property type="entry name" value="PLASTIDIC GLUCOSE TRANSPORTER 4"/>
    <property type="match status" value="1"/>
</dbReference>
<organism evidence="11 12">
    <name type="scientific">Saitozyma podzolica</name>
    <dbReference type="NCBI Taxonomy" id="1890683"/>
    <lineage>
        <taxon>Eukaryota</taxon>
        <taxon>Fungi</taxon>
        <taxon>Dikarya</taxon>
        <taxon>Basidiomycota</taxon>
        <taxon>Agaricomycotina</taxon>
        <taxon>Tremellomycetes</taxon>
        <taxon>Tremellales</taxon>
        <taxon>Trimorphomycetaceae</taxon>
        <taxon>Saitozyma</taxon>
    </lineage>
</organism>
<dbReference type="SUPFAM" id="SSF103473">
    <property type="entry name" value="MFS general substrate transporter"/>
    <property type="match status" value="1"/>
</dbReference>
<evidence type="ECO:0000313" key="12">
    <source>
        <dbReference type="Proteomes" id="UP000279259"/>
    </source>
</evidence>
<evidence type="ECO:0000256" key="1">
    <source>
        <dbReference type="ARBA" id="ARBA00004141"/>
    </source>
</evidence>
<dbReference type="Proteomes" id="UP000279259">
    <property type="component" value="Unassembled WGS sequence"/>
</dbReference>
<dbReference type="STRING" id="1890683.A0A427XZ28"/>
<gene>
    <name evidence="11" type="ORF">EHS25_005335</name>
</gene>
<feature type="transmembrane region" description="Helical" evidence="9">
    <location>
        <begin position="197"/>
        <end position="221"/>
    </location>
</feature>
<dbReference type="InterPro" id="IPR020846">
    <property type="entry name" value="MFS_dom"/>
</dbReference>
<dbReference type="InterPro" id="IPR036259">
    <property type="entry name" value="MFS_trans_sf"/>
</dbReference>
<dbReference type="InterPro" id="IPR050360">
    <property type="entry name" value="MFS_Sugar_Transporters"/>
</dbReference>
<feature type="transmembrane region" description="Helical" evidence="9">
    <location>
        <begin position="104"/>
        <end position="124"/>
    </location>
</feature>
<feature type="transmembrane region" description="Helical" evidence="9">
    <location>
        <begin position="169"/>
        <end position="191"/>
    </location>
</feature>
<dbReference type="AlphaFoldDB" id="A0A427XZ28"/>
<sequence length="537" mass="58126">MVSSQVGSGNWDAVRRDFTGKMLFVAIFGTFGSMTFAFDVGWWGSALGHPAFTNYYGQLTKPNGTHALSPTQQSCGTALGTAGTMIGCMIASWSARALGRKRSFLLLAVIALMGSTVQLTSVLGDRSGPNKFWQLVVGKIMVNASVGIATTVVPPYLSEVSPTSIRAFMVTFHSLAEGVGGILANATVYGLQKRTDMLPWMLPIGLQMVIPVLMIISSVLLPESPRWLIEMGRKEDAIKSIERLRTGGAEAAREEVAALEDAIHQHEQLTGGTSWIHLFRGSNARRTMITVAMTCLQQGMGISMVNNYLVVTLLNIGVTNPIQIALILGCCQFVVMLTVMSFAPDRFGRRPMLMLGAFLMGSALFVVGSISAATNNAPPPVMQRTTIGMFFVWALSFSTSWGPLSWTTMAETPSAALREKSMGLGAWAGFGVGMTVNFVQPYISAAIGARSAFVYASIAPFSIAFTYFLIPEFKGRSLEQIDEIFDAKVPARKFATYQCRTDLSDAADRQVEADKLGSDEKRASMDQIETAEMVQRV</sequence>
<feature type="transmembrane region" description="Helical" evidence="9">
    <location>
        <begin position="322"/>
        <end position="343"/>
    </location>
</feature>
<dbReference type="PANTHER" id="PTHR48022:SF2">
    <property type="entry name" value="PLASTIDIC GLUCOSE TRANSPORTER 4"/>
    <property type="match status" value="1"/>
</dbReference>
<reference evidence="11 12" key="1">
    <citation type="submission" date="2018-11" db="EMBL/GenBank/DDBJ databases">
        <title>Genome sequence of Saitozyma podzolica DSM 27192.</title>
        <authorList>
            <person name="Aliyu H."/>
            <person name="Gorte O."/>
            <person name="Ochsenreither K."/>
        </authorList>
    </citation>
    <scope>NUCLEOTIDE SEQUENCE [LARGE SCALE GENOMIC DNA]</scope>
    <source>
        <strain evidence="11 12">DSM 27192</strain>
    </source>
</reference>
<dbReference type="NCBIfam" id="TIGR00879">
    <property type="entry name" value="SP"/>
    <property type="match status" value="1"/>
</dbReference>
<evidence type="ECO:0000256" key="5">
    <source>
        <dbReference type="ARBA" id="ARBA00022989"/>
    </source>
</evidence>
<evidence type="ECO:0000256" key="9">
    <source>
        <dbReference type="SAM" id="Phobius"/>
    </source>
</evidence>
<evidence type="ECO:0000256" key="2">
    <source>
        <dbReference type="ARBA" id="ARBA00010992"/>
    </source>
</evidence>
<feature type="transmembrane region" description="Helical" evidence="9">
    <location>
        <begin position="449"/>
        <end position="470"/>
    </location>
</feature>
<proteinExistence type="inferred from homology"/>
<evidence type="ECO:0000256" key="8">
    <source>
        <dbReference type="RuleBase" id="RU003346"/>
    </source>
</evidence>